<dbReference type="Proteomes" id="UP000218554">
    <property type="component" value="Chromosome"/>
</dbReference>
<gene>
    <name evidence="2" type="ORF">KF707C_36830</name>
</gene>
<reference evidence="2 3" key="2">
    <citation type="journal article" date="2017" name="Int. J. Syst. Evol. Microbiol.">
        <title>Pseudomonas furukawaii sp. nov., a polychlorinated biphenyl-degrading bacterium isolated from biphenyl-contaminated soil in Japan.</title>
        <authorList>
            <person name="Kimura N."/>
            <person name="Watanabe T."/>
            <person name="Suenaga H."/>
            <person name="Fujihara H."/>
            <person name="Futagami T."/>
            <person name="Goto M."/>
            <person name="Hanada S."/>
            <person name="Hirose J."/>
        </authorList>
    </citation>
    <scope>NUCLEOTIDE SEQUENCE [LARGE SCALE GENOMIC DNA]</scope>
    <source>
        <strain evidence="3">DSM 10086 / NBRC 110670 / KF707</strain>
    </source>
</reference>
<accession>A0AAD1FGA4</accession>
<dbReference type="AlphaFoldDB" id="A0AAD1FGA4"/>
<protein>
    <submittedName>
        <fullName evidence="2">Uncharacterized protein</fullName>
    </submittedName>
</protein>
<organism evidence="2 3">
    <name type="scientific">Metapseudomonas furukawaii</name>
    <name type="common">Pseudomonas furukawaii</name>
    <dbReference type="NCBI Taxonomy" id="1149133"/>
    <lineage>
        <taxon>Bacteria</taxon>
        <taxon>Pseudomonadati</taxon>
        <taxon>Pseudomonadota</taxon>
        <taxon>Gammaproteobacteria</taxon>
        <taxon>Pseudomonadales</taxon>
        <taxon>Pseudomonadaceae</taxon>
        <taxon>Metapseudomonas</taxon>
    </lineage>
</organism>
<dbReference type="KEGG" id="pfuw:KF707C_36830"/>
<evidence type="ECO:0000313" key="2">
    <source>
        <dbReference type="EMBL" id="BAU75371.1"/>
    </source>
</evidence>
<proteinExistence type="predicted"/>
<evidence type="ECO:0000313" key="3">
    <source>
        <dbReference type="Proteomes" id="UP000218554"/>
    </source>
</evidence>
<reference evidence="3" key="1">
    <citation type="submission" date="2015-05" db="EMBL/GenBank/DDBJ databases">
        <title>Draft genome sequencing of a biphenyl-degrading bacterium, Pseudomonas balearica KF707 (=NBRC110670).</title>
        <authorList>
            <person name="Kimura N."/>
            <person name="Hirose J."/>
            <person name="Watanabe T."/>
            <person name="Suenaga H."/>
            <person name="Fujihara H."/>
            <person name="Noguchi M."/>
            <person name="Hashimoto M."/>
            <person name="Shimodaira J."/>
            <person name="Tsuchikane K."/>
            <person name="Hosoyama A."/>
            <person name="Yamazoe A."/>
            <person name="Fujita N."/>
            <person name="Furukawa K."/>
        </authorList>
    </citation>
    <scope>NUCLEOTIDE SEQUENCE [LARGE SCALE GENOMIC DNA]</scope>
    <source>
        <strain evidence="3">DSM 10086 / NBRC 110670 / KF707</strain>
    </source>
</reference>
<evidence type="ECO:0000256" key="1">
    <source>
        <dbReference type="SAM" id="MobiDB-lite"/>
    </source>
</evidence>
<feature type="region of interest" description="Disordered" evidence="1">
    <location>
        <begin position="47"/>
        <end position="91"/>
    </location>
</feature>
<sequence length="91" mass="10171">MVGTANRRSKWPIYLADQPLSLCTMGRACEPPRRRLMGFASLYPSYRGLGSDPKNPTRQPHCRPTGGLGSIRPRCDHGRDLGWNPRGTEYG</sequence>
<keyword evidence="3" id="KW-1185">Reference proteome</keyword>
<dbReference type="EMBL" id="AP014862">
    <property type="protein sequence ID" value="BAU75371.1"/>
    <property type="molecule type" value="Genomic_DNA"/>
</dbReference>
<name>A0AAD1FGA4_METFU</name>